<dbReference type="SUPFAM" id="SSF48403">
    <property type="entry name" value="Ankyrin repeat"/>
    <property type="match status" value="1"/>
</dbReference>
<evidence type="ECO:0000313" key="13">
    <source>
        <dbReference type="RefSeq" id="XP_015867006.1"/>
    </source>
</evidence>
<dbReference type="Pfam" id="PF03110">
    <property type="entry name" value="SBP"/>
    <property type="match status" value="1"/>
</dbReference>
<dbReference type="PANTHER" id="PTHR31251">
    <property type="entry name" value="SQUAMOSA PROMOTER-BINDING-LIKE PROTEIN 4"/>
    <property type="match status" value="1"/>
</dbReference>
<keyword evidence="5" id="KW-0805">Transcription regulation</keyword>
<evidence type="ECO:0000256" key="1">
    <source>
        <dbReference type="ARBA" id="ARBA00004123"/>
    </source>
</evidence>
<evidence type="ECO:0000256" key="3">
    <source>
        <dbReference type="ARBA" id="ARBA00022771"/>
    </source>
</evidence>
<evidence type="ECO:0000256" key="6">
    <source>
        <dbReference type="ARBA" id="ARBA00023125"/>
    </source>
</evidence>
<dbReference type="RefSeq" id="XP_015879984.1">
    <property type="nucleotide sequence ID" value="XM_016024498.2"/>
</dbReference>
<keyword evidence="7" id="KW-0804">Transcription</keyword>
<feature type="domain" description="SBP-type" evidence="11">
    <location>
        <begin position="147"/>
        <end position="224"/>
    </location>
</feature>
<evidence type="ECO:0000256" key="9">
    <source>
        <dbReference type="PROSITE-ProRule" id="PRU00470"/>
    </source>
</evidence>
<dbReference type="GO" id="GO:0008270">
    <property type="term" value="F:zinc ion binding"/>
    <property type="evidence" value="ECO:0007669"/>
    <property type="project" value="UniProtKB-KW"/>
</dbReference>
<evidence type="ECO:0000256" key="7">
    <source>
        <dbReference type="ARBA" id="ARBA00023163"/>
    </source>
</evidence>
<evidence type="ECO:0000313" key="12">
    <source>
        <dbReference type="Proteomes" id="UP001652623"/>
    </source>
</evidence>
<dbReference type="InterPro" id="IPR036893">
    <property type="entry name" value="SBP_sf"/>
</dbReference>
<dbReference type="Gene3D" id="1.25.40.20">
    <property type="entry name" value="Ankyrin repeat-containing domain"/>
    <property type="match status" value="1"/>
</dbReference>
<proteinExistence type="predicted"/>
<evidence type="ECO:0000256" key="2">
    <source>
        <dbReference type="ARBA" id="ARBA00022723"/>
    </source>
</evidence>
<feature type="region of interest" description="Disordered" evidence="10">
    <location>
        <begin position="345"/>
        <end position="457"/>
    </location>
</feature>
<keyword evidence="4" id="KW-0862">Zinc</keyword>
<dbReference type="InterPro" id="IPR036770">
    <property type="entry name" value="Ankyrin_rpt-contain_sf"/>
</dbReference>
<dbReference type="PANTHER" id="PTHR31251:SF110">
    <property type="entry name" value="SQUAMOSA PROMOTER-BINDING-LIKE PROTEIN 14"/>
    <property type="match status" value="1"/>
</dbReference>
<gene>
    <name evidence="13" type="primary">LOC107404563</name>
    <name evidence="14" type="synonym">LOC107416051</name>
</gene>
<dbReference type="AlphaFoldDB" id="A0A6P3YSN3"/>
<feature type="compositionally biased region" description="Polar residues" evidence="10">
    <location>
        <begin position="390"/>
        <end position="410"/>
    </location>
</feature>
<evidence type="ECO:0000256" key="10">
    <source>
        <dbReference type="SAM" id="MobiDB-lite"/>
    </source>
</evidence>
<evidence type="ECO:0000256" key="4">
    <source>
        <dbReference type="ARBA" id="ARBA00022833"/>
    </source>
</evidence>
<evidence type="ECO:0000256" key="5">
    <source>
        <dbReference type="ARBA" id="ARBA00023015"/>
    </source>
</evidence>
<dbReference type="Gene3D" id="4.10.1100.10">
    <property type="entry name" value="Transcription factor, SBP-box domain"/>
    <property type="match status" value="1"/>
</dbReference>
<dbReference type="PROSITE" id="PS51141">
    <property type="entry name" value="ZF_SBP"/>
    <property type="match status" value="1"/>
</dbReference>
<keyword evidence="8" id="KW-0539">Nucleus</keyword>
<protein>
    <submittedName>
        <fullName evidence="13 14">Squamosa promoter-binding-like protein 14</fullName>
    </submittedName>
</protein>
<keyword evidence="2" id="KW-0479">Metal-binding</keyword>
<dbReference type="InterPro" id="IPR044817">
    <property type="entry name" value="SBP-like"/>
</dbReference>
<accession>A0A6P3YSN3</accession>
<evidence type="ECO:0000256" key="8">
    <source>
        <dbReference type="ARBA" id="ARBA00023242"/>
    </source>
</evidence>
<dbReference type="SUPFAM" id="SSF103612">
    <property type="entry name" value="SBT domain"/>
    <property type="match status" value="1"/>
</dbReference>
<dbReference type="InterPro" id="IPR004333">
    <property type="entry name" value="SBP_dom"/>
</dbReference>
<dbReference type="GO" id="GO:0005634">
    <property type="term" value="C:nucleus"/>
    <property type="evidence" value="ECO:0007669"/>
    <property type="project" value="UniProtKB-SubCell"/>
</dbReference>
<sequence length="1059" mass="117174">MEEVAQVASPIFIHQTLSSRYCDAPAMARKRDLLYQTPNFQQQRFANPGDSWSPKVWEWDSLRFLAKPVDAEALRLGSSTAATPEQKKRGEVSSGSGSGSGSTLKKNSAGEDDDSLRLNLGGGLACVEEPVSRPNKRVRSGSPGATYPMCQVDNCKEDLSNAKDYHRRHKVCELHSKSTKALVAKQMQRFCQQCSRFHPLTEFDEGKRSCRRRLAGHNRRRRKTQPEDVTSRLVLPGERDNKSNGHLELFNLLAAVARAQGKNEDKSINASLPDREQLLQILTKINSLPLPVDLAAKLPNLGSLNRKLSEQTALDHQVLLKGRSSPSTMDLLTVLSATLKSSAPDALPVVSQRSSQSSDSEKTKLNCPDQATCPNLQKRPQEFPSVGGERSSTSYQSPMEDSDCQVQETRVNLPLQLFASPSENDSMPKLASSRKYFSSDSSNPIEERSPSSSPPVVQKLFPMQTMAEAVKSEKTSIGREVNATVDSSRSHGCNMPFDLFRGADTGSIQSFPYQAGYTSSGSDHSPSSLNSDAQDRTGRIIFKLFDKDPSHFPATLRAQIYNWLSNSPSEMESYIRPGCVVLSIYVSMPSVAWEQLQENLLQSISSLVQSSDSDFWRNGRFLVHAGRHLASYKDGKFRLRKSWRTWNSPELISVSPLAVVGGQETSLVLKGRNLSNLGTEIHCTCMGGGYTSKKIMGSTYHGTMYEEINLGGFRVQDASPGVLGRFFIEVENGFKGNSFPVIVADASICDELRVLESVFDGEGKLCDIISEDQNHDYGSPRSKEEAIHFLNELGWLFQRKRTSSLLNGPDYSLGRFKFLLTFSVERNCSALVKTVLDILVERNLHETGLSRESVEMLTEIQPLNRAVKRRCRKMVDLLVHYFVIGSGDTSKRYIFPPNIAGPGGITPLHLAACMSGSDDVVDALTNDPQEIGLNCWNNLLDANRQSPHAYALMTNNQSYNKLVTRKLAHRRKDQVTVTIENDTSTELKQGGRSCARCAVAATKYSRRVPGSQGLLTRPYIHSMLAIAAVCVCVCLFLRGSPDIGLVAPFKWENLDFGTI</sequence>
<dbReference type="Pfam" id="PF26102">
    <property type="entry name" value="Ig_SPL7"/>
    <property type="match status" value="1"/>
</dbReference>
<dbReference type="GO" id="GO:0003677">
    <property type="term" value="F:DNA binding"/>
    <property type="evidence" value="ECO:0007669"/>
    <property type="project" value="UniProtKB-KW"/>
</dbReference>
<comment type="subcellular location">
    <subcellularLocation>
        <location evidence="1">Nucleus</location>
    </subcellularLocation>
</comment>
<reference evidence="13" key="1">
    <citation type="submission" date="2022-04" db="UniProtKB">
        <authorList>
            <consortium name="RefSeq"/>
        </authorList>
    </citation>
    <scope>IDENTIFICATION</scope>
    <source>
        <tissue evidence="13 14">In vitro plantlets</tissue>
    </source>
</reference>
<keyword evidence="3 9" id="KW-0863">Zinc-finger</keyword>
<keyword evidence="6" id="KW-0238">DNA-binding</keyword>
<evidence type="ECO:0000313" key="14">
    <source>
        <dbReference type="RefSeq" id="XP_015879984.1"/>
    </source>
</evidence>
<name>A0A6P3YSN3_ZIZJJ</name>
<dbReference type="KEGG" id="zju:107416051"/>
<evidence type="ECO:0000259" key="11">
    <source>
        <dbReference type="PROSITE" id="PS51141"/>
    </source>
</evidence>
<dbReference type="GeneID" id="107416051"/>
<dbReference type="RefSeq" id="XP_015867006.1">
    <property type="nucleotide sequence ID" value="XM_016011520.2"/>
</dbReference>
<keyword evidence="12" id="KW-1185">Reference proteome</keyword>
<dbReference type="FunFam" id="4.10.1100.10:FF:000001">
    <property type="entry name" value="Squamosa promoter-binding-like protein 14"/>
    <property type="match status" value="1"/>
</dbReference>
<feature type="region of interest" description="Disordered" evidence="10">
    <location>
        <begin position="76"/>
        <end position="114"/>
    </location>
</feature>
<organism evidence="13">
    <name type="scientific">Ziziphus jujuba</name>
    <name type="common">Chinese jujube</name>
    <name type="synonym">Ziziphus sativa</name>
    <dbReference type="NCBI Taxonomy" id="326968"/>
    <lineage>
        <taxon>Eukaryota</taxon>
        <taxon>Viridiplantae</taxon>
        <taxon>Streptophyta</taxon>
        <taxon>Embryophyta</taxon>
        <taxon>Tracheophyta</taxon>
        <taxon>Spermatophyta</taxon>
        <taxon>Magnoliopsida</taxon>
        <taxon>eudicotyledons</taxon>
        <taxon>Gunneridae</taxon>
        <taxon>Pentapetalae</taxon>
        <taxon>rosids</taxon>
        <taxon>fabids</taxon>
        <taxon>Rosales</taxon>
        <taxon>Rhamnaceae</taxon>
        <taxon>Paliureae</taxon>
        <taxon>Ziziphus</taxon>
    </lineage>
</organism>
<dbReference type="Proteomes" id="UP001652623">
    <property type="component" value="Chromosome 5"/>
</dbReference>